<organism evidence="2 3">
    <name type="scientific">Roseibium alexandrii</name>
    <dbReference type="NCBI Taxonomy" id="388408"/>
    <lineage>
        <taxon>Bacteria</taxon>
        <taxon>Pseudomonadati</taxon>
        <taxon>Pseudomonadota</taxon>
        <taxon>Alphaproteobacteria</taxon>
        <taxon>Hyphomicrobiales</taxon>
        <taxon>Stappiaceae</taxon>
        <taxon>Roseibium</taxon>
    </lineage>
</organism>
<dbReference type="Proteomes" id="UP000053235">
    <property type="component" value="Unassembled WGS sequence"/>
</dbReference>
<dbReference type="AlphaFoldDB" id="A0A0M7AFR4"/>
<protein>
    <submittedName>
        <fullName evidence="2">Bacterial extracellular solute-binding proteins, family 3</fullName>
    </submittedName>
</protein>
<feature type="chain" id="PRO_5005809458" evidence="1">
    <location>
        <begin position="22"/>
        <end position="245"/>
    </location>
</feature>
<keyword evidence="1" id="KW-0732">Signal</keyword>
<dbReference type="PANTHER" id="PTHR35936">
    <property type="entry name" value="MEMBRANE-BOUND LYTIC MUREIN TRANSGLYCOSYLASE F"/>
    <property type="match status" value="1"/>
</dbReference>
<gene>
    <name evidence="2" type="ORF">LAX5112_03417</name>
</gene>
<evidence type="ECO:0000313" key="2">
    <source>
        <dbReference type="EMBL" id="CTQ73050.1"/>
    </source>
</evidence>
<accession>A0A0M7AFR4</accession>
<dbReference type="PANTHER" id="PTHR35936:SF35">
    <property type="entry name" value="L-CYSTINE-BINDING PROTEIN TCYJ"/>
    <property type="match status" value="1"/>
</dbReference>
<dbReference type="SUPFAM" id="SSF53850">
    <property type="entry name" value="Periplasmic binding protein-like II"/>
    <property type="match status" value="1"/>
</dbReference>
<evidence type="ECO:0000256" key="1">
    <source>
        <dbReference type="SAM" id="SignalP"/>
    </source>
</evidence>
<dbReference type="RefSeq" id="WP_040451688.1">
    <property type="nucleotide sequence ID" value="NZ_CXWD01000013.1"/>
</dbReference>
<reference evidence="3" key="1">
    <citation type="submission" date="2015-07" db="EMBL/GenBank/DDBJ databases">
        <authorList>
            <person name="Rodrigo-Torres Lidia"/>
            <person name="Arahal R.David."/>
        </authorList>
    </citation>
    <scope>NUCLEOTIDE SEQUENCE [LARGE SCALE GENOMIC DNA]</scope>
    <source>
        <strain evidence="3">CECT 5112</strain>
    </source>
</reference>
<dbReference type="STRING" id="388408.LAX5112_03417"/>
<keyword evidence="3" id="KW-1185">Reference proteome</keyword>
<name>A0A0M7AFR4_9HYPH</name>
<proteinExistence type="predicted"/>
<evidence type="ECO:0000313" key="3">
    <source>
        <dbReference type="Proteomes" id="UP000053235"/>
    </source>
</evidence>
<dbReference type="EMBL" id="CXWD01000013">
    <property type="protein sequence ID" value="CTQ73050.1"/>
    <property type="molecule type" value="Genomic_DNA"/>
</dbReference>
<feature type="signal peptide" evidence="1">
    <location>
        <begin position="1"/>
        <end position="21"/>
    </location>
</feature>
<dbReference type="Gene3D" id="3.40.190.10">
    <property type="entry name" value="Periplasmic binding protein-like II"/>
    <property type="match status" value="2"/>
</dbReference>
<sequence>MLCRFYAFCFVVLVWAFPSQAEQDTLVISTIENSPLTKIAEIIMTQAYERLGIPVEIYPTSGNRSLVISSSGKVDGELVRIGAVKEHYPTLVQVPVPNMELKGVVYVRAADKDQIVTGNLAKLRVGYLEGIVQAEQFTQGFENLWAGQSETELFRLLAAGRLDAVVSDQIDGALAIAELGLTDVVPLGRPFQVEPMFHYLHEKQADLVPQLAAILAEMRGSGELEKIVETALEAMITGQGHPSAD</sequence>
<dbReference type="OrthoDB" id="8481290at2"/>